<dbReference type="InterPro" id="IPR051532">
    <property type="entry name" value="Ester_Hydrolysis_Enzymes"/>
</dbReference>
<dbReference type="Proteomes" id="UP000319160">
    <property type="component" value="Unassembled WGS sequence"/>
</dbReference>
<name>A0A553HIW6_9PEZI</name>
<feature type="domain" description="N-acetyltransferase" evidence="2">
    <location>
        <begin position="157"/>
        <end position="213"/>
    </location>
</feature>
<reference evidence="4" key="1">
    <citation type="submission" date="2019-06" db="EMBL/GenBank/DDBJ databases">
        <title>Draft genome sequence of the griseofulvin-producing fungus Xylaria cubensis strain G536.</title>
        <authorList>
            <person name="Mead M.E."/>
            <person name="Raja H.A."/>
            <person name="Steenwyk J.L."/>
            <person name="Knowles S.L."/>
            <person name="Oberlies N.H."/>
            <person name="Rokas A."/>
        </authorList>
    </citation>
    <scope>NUCLEOTIDE SEQUENCE [LARGE SCALE GENOMIC DNA]</scope>
    <source>
        <strain evidence="4">G536</strain>
    </source>
</reference>
<dbReference type="GO" id="GO:0004622">
    <property type="term" value="F:phosphatidylcholine lysophospholipase activity"/>
    <property type="evidence" value="ECO:0007669"/>
    <property type="project" value="TreeGrafter"/>
</dbReference>
<sequence>MSRPTKADIHTLAKIYFDSFATDPANTYWWSQDHDAMFEWLHERIRRKMSDRSVRHFQILDDQKEVVAFVRWDIPEGYEAQFGEWVDVFDVSRAMAEDDADESAATTAPVEEATPAAAKTISIPRGADQELCQTFFAKLADLSKKWEAEKILIVTGLSLLCTAPKYFRRGAGKALVAPMLAIADAVGLRSYVESTAAGRPMYEKLGFRTVETKVLDAAAATDAESSGTSGCCIKAGHDGMPPTSVCSRPATVVVFVWCLTMERDRQAVNCASLWVGCIPGHPDPRAQSTRISMCRASKLEGNKLFDPAWDRIERETRCISLASPIKQQNDDEHSSVRRASGFGGGMWLRIMPLGASITYGYLSSDGNGYRKALRDQIVAYGNDVNMVGSRRNGTMEDNDVEGWPGDIIDQVHTKANAALPKYKPNVVLINVGTNDCSANIDISNAGKRMSSLLDDVYKGSSRATVILSTLLVRSDANAQKCVENVNSQFKTVAAAQRAKGRRIVLVDMQPPAGPTTAQLVDGTHPTDVGYAKMATIWFNGIKEADHAGFLLTKEDIPGNPDGVPDRGVYS</sequence>
<proteinExistence type="predicted"/>
<evidence type="ECO:0000313" key="3">
    <source>
        <dbReference type="EMBL" id="TRX87901.1"/>
    </source>
</evidence>
<dbReference type="PANTHER" id="PTHR30383:SF31">
    <property type="entry name" value="SGNH HYDROLASE-TYPE ESTERASE DOMAIN-CONTAINING PROTEIN-RELATED"/>
    <property type="match status" value="1"/>
</dbReference>
<dbReference type="SUPFAM" id="SSF52266">
    <property type="entry name" value="SGNH hydrolase"/>
    <property type="match status" value="1"/>
</dbReference>
<gene>
    <name evidence="3" type="ORF">FHL15_011217</name>
</gene>
<dbReference type="FunFam" id="3.40.50.1110:FF:000020">
    <property type="entry name" value="Esterase, putative (AFU_orthologue AFUA_1G03170)"/>
    <property type="match status" value="1"/>
</dbReference>
<evidence type="ECO:0000259" key="1">
    <source>
        <dbReference type="Pfam" id="PF13472"/>
    </source>
</evidence>
<dbReference type="GO" id="GO:0016747">
    <property type="term" value="F:acyltransferase activity, transferring groups other than amino-acyl groups"/>
    <property type="evidence" value="ECO:0007669"/>
    <property type="project" value="InterPro"/>
</dbReference>
<keyword evidence="4" id="KW-1185">Reference proteome</keyword>
<dbReference type="PANTHER" id="PTHR30383">
    <property type="entry name" value="THIOESTERASE 1/PROTEASE 1/LYSOPHOSPHOLIPASE L1"/>
    <property type="match status" value="1"/>
</dbReference>
<evidence type="ECO:0008006" key="5">
    <source>
        <dbReference type="Google" id="ProtNLM"/>
    </source>
</evidence>
<dbReference type="AlphaFoldDB" id="A0A553HIW6"/>
<dbReference type="OrthoDB" id="6123at2759"/>
<dbReference type="Pfam" id="PF13472">
    <property type="entry name" value="Lipase_GDSL_2"/>
    <property type="match status" value="1"/>
</dbReference>
<evidence type="ECO:0000259" key="2">
    <source>
        <dbReference type="Pfam" id="PF13673"/>
    </source>
</evidence>
<dbReference type="InterPro" id="IPR036514">
    <property type="entry name" value="SGNH_hydro_sf"/>
</dbReference>
<dbReference type="Pfam" id="PF13673">
    <property type="entry name" value="Acetyltransf_10"/>
    <property type="match status" value="1"/>
</dbReference>
<feature type="domain" description="SGNH hydrolase-type esterase" evidence="1">
    <location>
        <begin position="353"/>
        <end position="531"/>
    </location>
</feature>
<evidence type="ECO:0000313" key="4">
    <source>
        <dbReference type="Proteomes" id="UP000319160"/>
    </source>
</evidence>
<organism evidence="3 4">
    <name type="scientific">Xylaria flabelliformis</name>
    <dbReference type="NCBI Taxonomy" id="2512241"/>
    <lineage>
        <taxon>Eukaryota</taxon>
        <taxon>Fungi</taxon>
        <taxon>Dikarya</taxon>
        <taxon>Ascomycota</taxon>
        <taxon>Pezizomycotina</taxon>
        <taxon>Sordariomycetes</taxon>
        <taxon>Xylariomycetidae</taxon>
        <taxon>Xylariales</taxon>
        <taxon>Xylariaceae</taxon>
        <taxon>Xylaria</taxon>
    </lineage>
</organism>
<comment type="caution">
    <text evidence="3">The sequence shown here is derived from an EMBL/GenBank/DDBJ whole genome shotgun (WGS) entry which is preliminary data.</text>
</comment>
<dbReference type="CDD" id="cd01833">
    <property type="entry name" value="XynB_like"/>
    <property type="match status" value="1"/>
</dbReference>
<protein>
    <recommendedName>
        <fullName evidence="5">N-acetyltransferase domain-containing protein</fullName>
    </recommendedName>
</protein>
<dbReference type="EMBL" id="VFLP01000111">
    <property type="protein sequence ID" value="TRX87901.1"/>
    <property type="molecule type" value="Genomic_DNA"/>
</dbReference>
<dbReference type="Gene3D" id="3.40.630.30">
    <property type="match status" value="1"/>
</dbReference>
<dbReference type="Gene3D" id="3.40.50.1110">
    <property type="entry name" value="SGNH hydrolase"/>
    <property type="match status" value="1"/>
</dbReference>
<accession>A0A553HIW6</accession>
<dbReference type="InterPro" id="IPR000182">
    <property type="entry name" value="GNAT_dom"/>
</dbReference>
<dbReference type="InterPro" id="IPR016181">
    <property type="entry name" value="Acyl_CoA_acyltransferase"/>
</dbReference>
<dbReference type="InterPro" id="IPR013830">
    <property type="entry name" value="SGNH_hydro"/>
</dbReference>
<dbReference type="SUPFAM" id="SSF55729">
    <property type="entry name" value="Acyl-CoA N-acyltransferases (Nat)"/>
    <property type="match status" value="1"/>
</dbReference>